<dbReference type="AlphaFoldDB" id="A0A6J6H8N2"/>
<dbReference type="InterPro" id="IPR006059">
    <property type="entry name" value="SBP"/>
</dbReference>
<dbReference type="EMBL" id="CAEZUW010000038">
    <property type="protein sequence ID" value="CAB4609931.1"/>
    <property type="molecule type" value="Genomic_DNA"/>
</dbReference>
<dbReference type="PANTHER" id="PTHR43649:SF32">
    <property type="entry name" value="SUGAR BINDING SECRETED PROTEIN"/>
    <property type="match status" value="1"/>
</dbReference>
<dbReference type="EMBL" id="CAEZSH010000032">
    <property type="protein sequence ID" value="CAB4535220.1"/>
    <property type="molecule type" value="Genomic_DNA"/>
</dbReference>
<proteinExistence type="predicted"/>
<name>A0A6J6H8N2_9ZZZZ</name>
<gene>
    <name evidence="1" type="ORF">UFOPK1410_00408</name>
    <name evidence="2" type="ORF">UFOPK1855_00347</name>
</gene>
<dbReference type="Pfam" id="PF13416">
    <property type="entry name" value="SBP_bac_8"/>
    <property type="match status" value="1"/>
</dbReference>
<evidence type="ECO:0000313" key="2">
    <source>
        <dbReference type="EMBL" id="CAB4609931.1"/>
    </source>
</evidence>
<accession>A0A6J6H8N2</accession>
<dbReference type="SUPFAM" id="SSF53850">
    <property type="entry name" value="Periplasmic binding protein-like II"/>
    <property type="match status" value="1"/>
</dbReference>
<evidence type="ECO:0000313" key="1">
    <source>
        <dbReference type="EMBL" id="CAB4535220.1"/>
    </source>
</evidence>
<protein>
    <submittedName>
        <fullName evidence="2">Unannotated protein</fullName>
    </submittedName>
</protein>
<reference evidence="2" key="1">
    <citation type="submission" date="2020-05" db="EMBL/GenBank/DDBJ databases">
        <authorList>
            <person name="Chiriac C."/>
            <person name="Salcher M."/>
            <person name="Ghai R."/>
            <person name="Kavagutti S V."/>
        </authorList>
    </citation>
    <scope>NUCLEOTIDE SEQUENCE</scope>
</reference>
<organism evidence="2">
    <name type="scientific">freshwater metagenome</name>
    <dbReference type="NCBI Taxonomy" id="449393"/>
    <lineage>
        <taxon>unclassified sequences</taxon>
        <taxon>metagenomes</taxon>
        <taxon>ecological metagenomes</taxon>
    </lineage>
</organism>
<dbReference type="Gene3D" id="3.40.190.10">
    <property type="entry name" value="Periplasmic binding protein-like II"/>
    <property type="match status" value="1"/>
</dbReference>
<sequence length="437" mass="48377">MKVMRNLKRISALLLTVFVTLGLVQPAKAATPVTITIWSFGNVIEPWAITEYKKLHPEVTLQIKKGELDAHHQSLITAFLAKKTPDIAAVEVSYSGYFRSYPSYFEDLRKAPYNAGTIEKDYLDWRWDQGVGYDGTVFGLPTDVGGMQVAYRVDLFKKHGLPTDRKAVGALWPTWEKFISTGQKYNSKLTTAEKDSCKKKKICYGFIDNAGTIYNAVLNQASAKYYENNNTKDGKLIYSTNPAVKKAFDTTTKALKANIGTRINSFTSDWNVGMNNGIFATILAPAWMMDYIKQQAPKTKGKWDIADLPGGGGNLGGSQLTIPKSAKNKTAAWEFMSWYLAPAQQLTIFKKYGLFPSASSLYDDAALKNYKDPFFNNAPVGSIYTAGALQLKPIFEGKKQRAIDNIFGQALSRVAIGKQTPAAAWQQALSEIKKSVG</sequence>
<dbReference type="InterPro" id="IPR050490">
    <property type="entry name" value="Bact_solute-bd_prot1"/>
</dbReference>
<dbReference type="PANTHER" id="PTHR43649">
    <property type="entry name" value="ARABINOSE-BINDING PROTEIN-RELATED"/>
    <property type="match status" value="1"/>
</dbReference>